<dbReference type="AlphaFoldDB" id="A0A7K4MI99"/>
<organism evidence="1 2">
    <name type="scientific">Marine Group I thaumarchaeote</name>
    <dbReference type="NCBI Taxonomy" id="2511932"/>
    <lineage>
        <taxon>Archaea</taxon>
        <taxon>Nitrososphaerota</taxon>
        <taxon>Marine Group I</taxon>
    </lineage>
</organism>
<gene>
    <name evidence="1" type="ORF">HX848_06115</name>
</gene>
<proteinExistence type="predicted"/>
<comment type="caution">
    <text evidence="1">The sequence shown here is derived from an EMBL/GenBank/DDBJ whole genome shotgun (WGS) entry which is preliminary data.</text>
</comment>
<name>A0A7K4MI99_9ARCH</name>
<dbReference type="EMBL" id="JACATE010000009">
    <property type="protein sequence ID" value="NWJ28939.1"/>
    <property type="molecule type" value="Genomic_DNA"/>
</dbReference>
<sequence length="72" mass="8099">MNIIKLAEKLSVDKLVYPSSGKVTTDMPPKEFLKIYDEASDDQELVIPISTLGSNITVLPKWNPEKRSKNHS</sequence>
<evidence type="ECO:0000313" key="1">
    <source>
        <dbReference type="EMBL" id="NWJ28939.1"/>
    </source>
</evidence>
<dbReference type="Proteomes" id="UP000563820">
    <property type="component" value="Unassembled WGS sequence"/>
</dbReference>
<reference evidence="1 2" key="1">
    <citation type="journal article" date="2019" name="Environ. Microbiol.">
        <title>Genomics insights into ecotype formation of ammonia-oxidizing archaea in the deep ocean.</title>
        <authorList>
            <person name="Wang Y."/>
            <person name="Huang J.M."/>
            <person name="Cui G.J."/>
            <person name="Nunoura T."/>
            <person name="Takaki Y."/>
            <person name="Li W.L."/>
            <person name="Li J."/>
            <person name="Gao Z.M."/>
            <person name="Takai K."/>
            <person name="Zhang A.Q."/>
            <person name="Stepanauskas R."/>
        </authorList>
    </citation>
    <scope>NUCLEOTIDE SEQUENCE [LARGE SCALE GENOMIC DNA]</scope>
    <source>
        <strain evidence="1 2">T1L11</strain>
    </source>
</reference>
<accession>A0A7K4MI99</accession>
<evidence type="ECO:0000313" key="2">
    <source>
        <dbReference type="Proteomes" id="UP000563820"/>
    </source>
</evidence>
<protein>
    <submittedName>
        <fullName evidence="1">Uncharacterized protein</fullName>
    </submittedName>
</protein>